<dbReference type="Proteomes" id="UP000828064">
    <property type="component" value="Segment"/>
</dbReference>
<protein>
    <submittedName>
        <fullName evidence="3">Hydrolase</fullName>
    </submittedName>
</protein>
<organism evidence="3 4">
    <name type="scientific">Arthrobacter phage Klevey</name>
    <dbReference type="NCBI Taxonomy" id="2867481"/>
    <lineage>
        <taxon>Viruses</taxon>
        <taxon>Duplodnaviria</taxon>
        <taxon>Heunggongvirae</taxon>
        <taxon>Uroviricota</taxon>
        <taxon>Caudoviricetes</taxon>
        <taxon>Berryhillviridae</taxon>
        <taxon>Lilmacvirus</taxon>
        <taxon>Lilmacvirus klevey</taxon>
    </lineage>
</organism>
<proteinExistence type="predicted"/>
<dbReference type="EMBL" id="MZ747522">
    <property type="protein sequence ID" value="UAW09392.1"/>
    <property type="molecule type" value="Genomic_DNA"/>
</dbReference>
<keyword evidence="3" id="KW-0378">Hydrolase</keyword>
<reference evidence="3 4" key="1">
    <citation type="submission" date="2021-08" db="EMBL/GenBank/DDBJ databases">
        <authorList>
            <person name="Gillison A.D."/>
            <person name="Kleven A.S."/>
            <person name="Allen M.J."/>
            <person name="Garcia Costas A.M."/>
            <person name="Merkhofer E.C."/>
            <person name="Garlena R.A."/>
            <person name="Russell D.A."/>
            <person name="Jacobs-Sera D."/>
            <person name="Hatfull G.F."/>
        </authorList>
    </citation>
    <scope>NUCLEOTIDE SEQUENCE [LARGE SCALE GENOMIC DNA]</scope>
</reference>
<dbReference type="GO" id="GO:0016787">
    <property type="term" value="F:hydrolase activity"/>
    <property type="evidence" value="ECO:0007669"/>
    <property type="project" value="UniProtKB-KW"/>
</dbReference>
<sequence length="477" mass="49298">MPKHVTEAAATAAYGALVQHSATIPAALGWGASPALSPRLTNLRGGGVIGDVGATPKALFATYSAAQAAPTNRFYASPAGDDTAAGTYAAPWRTIKKCIEAANAAGAPARILVRTGTYLSGQGFEAVSPTVDTAFVAEGGPVTVSNGIASASYTFAAHATHTNTYYINPTPTGGVSRVLDLTRVDEFGNYRELVKVSSEAIANDTPGSYHEGLALYIHRHDGAAVTAANTRVLQTKSNFVLSSEVNVYVGTEDGSPWVIEGSANSVAGVDPGAVLTYVAAPTNAASKAFVMENVRADFAGEPTAGANSFTVDKWNGVAAYFNCQGNAPSKDGFNAHNGGNLATKMLVLTVNCSATDTGRSVQSCNGLTLHENVIGIDVAGRYLRGRGGTVHNIGASKHYLLGTHIDGDLGDINSGGGIHPNALRVADSAEVWAERVTINMPPGAFAYRAVSGTAKIHRRDCEPTRQPDAGPGVFDTF</sequence>
<name>A0AAE8XJX4_9CAUD</name>
<evidence type="ECO:0000256" key="2">
    <source>
        <dbReference type="ARBA" id="ARBA00022844"/>
    </source>
</evidence>
<keyword evidence="4" id="KW-1185">Reference proteome</keyword>
<dbReference type="GO" id="GO:0019058">
    <property type="term" value="P:viral life cycle"/>
    <property type="evidence" value="ECO:0007669"/>
    <property type="project" value="UniProtKB-ARBA"/>
</dbReference>
<dbReference type="InterPro" id="IPR012334">
    <property type="entry name" value="Pectin_lyas_fold"/>
</dbReference>
<evidence type="ECO:0000313" key="3">
    <source>
        <dbReference type="EMBL" id="UAW09392.1"/>
    </source>
</evidence>
<evidence type="ECO:0000256" key="1">
    <source>
        <dbReference type="ARBA" id="ARBA00004328"/>
    </source>
</evidence>
<gene>
    <name evidence="3" type="primary">34</name>
    <name evidence="3" type="ORF">SEA_KLEVEY_34</name>
</gene>
<dbReference type="GO" id="GO:0044423">
    <property type="term" value="C:virion component"/>
    <property type="evidence" value="ECO:0007669"/>
    <property type="project" value="UniProtKB-KW"/>
</dbReference>
<comment type="subcellular location">
    <subcellularLocation>
        <location evidence="1">Virion</location>
    </subcellularLocation>
</comment>
<keyword evidence="2" id="KW-0946">Virion</keyword>
<evidence type="ECO:0000313" key="4">
    <source>
        <dbReference type="Proteomes" id="UP000828064"/>
    </source>
</evidence>
<accession>A0AAE8XJX4</accession>
<dbReference type="Gene3D" id="2.160.20.10">
    <property type="entry name" value="Single-stranded right-handed beta-helix, Pectin lyase-like"/>
    <property type="match status" value="1"/>
</dbReference>
<dbReference type="GO" id="GO:0051701">
    <property type="term" value="P:biological process involved in interaction with host"/>
    <property type="evidence" value="ECO:0007669"/>
    <property type="project" value="UniProtKB-ARBA"/>
</dbReference>